<dbReference type="EMBL" id="FOHN01000008">
    <property type="protein sequence ID" value="SET11241.1"/>
    <property type="molecule type" value="Genomic_DNA"/>
</dbReference>
<accession>A0A1I0BWM1</accession>
<dbReference type="RefSeq" id="WP_092477593.1">
    <property type="nucleotide sequence ID" value="NZ_FOHN01000008.1"/>
</dbReference>
<dbReference type="Pfam" id="PF09084">
    <property type="entry name" value="NMT1"/>
    <property type="match status" value="1"/>
</dbReference>
<dbReference type="PANTHER" id="PTHR30024">
    <property type="entry name" value="ALIPHATIC SULFONATES-BINDING PROTEIN-RELATED"/>
    <property type="match status" value="1"/>
</dbReference>
<dbReference type="AlphaFoldDB" id="A0A1I0BWM1"/>
<dbReference type="Gene3D" id="3.40.190.10">
    <property type="entry name" value="Periplasmic binding protein-like II"/>
    <property type="match status" value="2"/>
</dbReference>
<evidence type="ECO:0000256" key="1">
    <source>
        <dbReference type="SAM" id="SignalP"/>
    </source>
</evidence>
<feature type="signal peptide" evidence="1">
    <location>
        <begin position="1"/>
        <end position="25"/>
    </location>
</feature>
<dbReference type="SUPFAM" id="SSF53850">
    <property type="entry name" value="Periplasmic binding protein-like II"/>
    <property type="match status" value="1"/>
</dbReference>
<feature type="chain" id="PRO_5039582108" evidence="1">
    <location>
        <begin position="26"/>
        <end position="363"/>
    </location>
</feature>
<dbReference type="InterPro" id="IPR015168">
    <property type="entry name" value="SsuA/THI5"/>
</dbReference>
<dbReference type="Proteomes" id="UP000199800">
    <property type="component" value="Unassembled WGS sequence"/>
</dbReference>
<proteinExistence type="predicted"/>
<reference evidence="3 4" key="1">
    <citation type="submission" date="2016-10" db="EMBL/GenBank/DDBJ databases">
        <authorList>
            <person name="de Groot N.N."/>
        </authorList>
    </citation>
    <scope>NUCLEOTIDE SEQUENCE [LARGE SCALE GENOMIC DNA]</scope>
    <source>
        <strain evidence="3 4">DSM 1801</strain>
    </source>
</reference>
<dbReference type="OrthoDB" id="9815602at2"/>
<feature type="domain" description="SsuA/THI5-like" evidence="2">
    <location>
        <begin position="61"/>
        <end position="267"/>
    </location>
</feature>
<name>A0A1I0BWM1_9FIRM</name>
<dbReference type="STRING" id="29364.SAMN04487772_108119"/>
<gene>
    <name evidence="3" type="ORF">SAMN04487772_108119</name>
</gene>
<sequence length="363" mass="39807">MKKRKQKIMALLLAMVLVFNLSGCAKNKGTSGNASADRDSGSKSVLRIANLPASFKACLTLIADAKGYLTEEGLNYELISLQNSSDALIALEENKIDVNPSGISNILAGIQDGEDLYVIGGSAQAGGVIIAKPKNAEKYSDLANWAKSTFASGRSYTGDFVVRHYLGTIGIDSNKDMKSVDLGDDLSIIQAVQKGQADVGYITANSTLKAVNCGLTLVTNVNDYEDAYPCCRISTNGKAIKEKYNELVLFLKGIIRAYDFILENKDETIKIMMDLTDQDKDYVTEVMYGDYASKYIPDPARQKVLNFAEYLKEADAIGNTDLIEDAINVEIYKKALDAIVEEYPDNENYQTLLSSYETFDLKK</sequence>
<evidence type="ECO:0000313" key="4">
    <source>
        <dbReference type="Proteomes" id="UP000199800"/>
    </source>
</evidence>
<evidence type="ECO:0000259" key="2">
    <source>
        <dbReference type="Pfam" id="PF09084"/>
    </source>
</evidence>
<evidence type="ECO:0000313" key="3">
    <source>
        <dbReference type="EMBL" id="SET11241.1"/>
    </source>
</evidence>
<keyword evidence="4" id="KW-1185">Reference proteome</keyword>
<protein>
    <submittedName>
        <fullName evidence="3">NitT/TauT family transport system substrate-binding protein</fullName>
    </submittedName>
</protein>
<keyword evidence="1" id="KW-0732">Signal</keyword>
<organism evidence="3 4">
    <name type="scientific">[Clostridium] polysaccharolyticum</name>
    <dbReference type="NCBI Taxonomy" id="29364"/>
    <lineage>
        <taxon>Bacteria</taxon>
        <taxon>Bacillati</taxon>
        <taxon>Bacillota</taxon>
        <taxon>Clostridia</taxon>
        <taxon>Lachnospirales</taxon>
        <taxon>Lachnospiraceae</taxon>
    </lineage>
</organism>